<feature type="transmembrane region" description="Helical" evidence="1">
    <location>
        <begin position="482"/>
        <end position="502"/>
    </location>
</feature>
<dbReference type="Pfam" id="PF01757">
    <property type="entry name" value="Acyl_transf_3"/>
    <property type="match status" value="1"/>
</dbReference>
<accession>A0A1J1HQ26</accession>
<dbReference type="EMBL" id="CVRI01000006">
    <property type="protein sequence ID" value="CRK88313.1"/>
    <property type="molecule type" value="Genomic_DNA"/>
</dbReference>
<feature type="transmembrane region" description="Helical" evidence="1">
    <location>
        <begin position="406"/>
        <end position="426"/>
    </location>
</feature>
<feature type="transmembrane region" description="Helical" evidence="1">
    <location>
        <begin position="514"/>
        <end position="538"/>
    </location>
</feature>
<dbReference type="AlphaFoldDB" id="A0A1J1HQ26"/>
<sequence length="630" mass="72966">CCGKLKIEELFENSSRNSSIVDESCRHQLRLFYKDLISREPWALKLFDLWGKINSGYTEGNFYNLGHYSKCLDFRYQHTNNEEVIQGKYCLIALAVTPTSSNETDDKINTSDWQIIKDIVRSEGINLVNGICLPASCQVHEIVQFMNQFLYDDFMVINIECQTNDSIPLTNLDMFAIFIASTFIILLISSTSYDVINIINDREPNKLLIAFSVYTNGRKLFDLSQNSSQKSIECLNGLRVISLLWIIFGHRLTIQQFFPTTNPQTILKHYNYSYSVILSGYDIAVDTFFVMGALLITLSTLKLLEMKKLNIVRIIFHRYLRYTPVLAVLILYLVSIAKFTDNGPLKSDYGDKSCKEFWWSALLHVQNYVNPINVCLNQSWYLSADFQLFIITPFFVYLLKNSSIMFTLASITLAISSSIYILFISLTKDLRLFMTSKGALFQELIYAPTHSRMGPWIVGVLLGYFLYIHRDTKLKLNKYKNAALWILSISVLVSILMLGQPLRQKINNQSSLTFNAIYIAFSRLLWSIAISWIIFACYKLKTGGIVRWFLSLPYWQPLARMSLSMYLVHPIYQMTAMINHKDVITYEIWPMLHVYWGDVFATIFLGAFLYLTFEAPFLLIENYIYNRLHV</sequence>
<feature type="transmembrane region" description="Helical" evidence="1">
    <location>
        <begin position="599"/>
        <end position="620"/>
    </location>
</feature>
<feature type="domain" description="Nose resistant-to-fluoxetine protein N-terminal" evidence="2">
    <location>
        <begin position="22"/>
        <end position="163"/>
    </location>
</feature>
<proteinExistence type="predicted"/>
<feature type="transmembrane region" description="Helical" evidence="1">
    <location>
        <begin position="174"/>
        <end position="196"/>
    </location>
</feature>
<dbReference type="InterPro" id="IPR052728">
    <property type="entry name" value="O2_lipid_transport_reg"/>
</dbReference>
<dbReference type="PANTHER" id="PTHR11161:SF0">
    <property type="entry name" value="O-ACYLTRANSFERASE LIKE PROTEIN"/>
    <property type="match status" value="1"/>
</dbReference>
<dbReference type="InterPro" id="IPR006621">
    <property type="entry name" value="Nose-resist-to-fluoxetine_N"/>
</dbReference>
<keyword evidence="4" id="KW-1185">Reference proteome</keyword>
<keyword evidence="1" id="KW-1133">Transmembrane helix</keyword>
<dbReference type="GO" id="GO:0016747">
    <property type="term" value="F:acyltransferase activity, transferring groups other than amino-acyl groups"/>
    <property type="evidence" value="ECO:0007669"/>
    <property type="project" value="InterPro"/>
</dbReference>
<feature type="transmembrane region" description="Helical" evidence="1">
    <location>
        <begin position="380"/>
        <end position="399"/>
    </location>
</feature>
<protein>
    <submittedName>
        <fullName evidence="3">CLUMA_CG002092, isoform A</fullName>
    </submittedName>
</protein>
<evidence type="ECO:0000259" key="2">
    <source>
        <dbReference type="SMART" id="SM00703"/>
    </source>
</evidence>
<dbReference type="InterPro" id="IPR002656">
    <property type="entry name" value="Acyl_transf_3_dom"/>
</dbReference>
<name>A0A1J1HQ26_9DIPT</name>
<dbReference type="Proteomes" id="UP000183832">
    <property type="component" value="Unassembled WGS sequence"/>
</dbReference>
<evidence type="ECO:0000313" key="3">
    <source>
        <dbReference type="EMBL" id="CRK88313.1"/>
    </source>
</evidence>
<feature type="transmembrane region" description="Helical" evidence="1">
    <location>
        <begin position="558"/>
        <end position="579"/>
    </location>
</feature>
<gene>
    <name evidence="3" type="ORF">CLUMA_CG002092</name>
</gene>
<dbReference type="SMART" id="SM00703">
    <property type="entry name" value="NRF"/>
    <property type="match status" value="1"/>
</dbReference>
<evidence type="ECO:0000313" key="4">
    <source>
        <dbReference type="Proteomes" id="UP000183832"/>
    </source>
</evidence>
<dbReference type="Pfam" id="PF20146">
    <property type="entry name" value="NRF"/>
    <property type="match status" value="1"/>
</dbReference>
<reference evidence="3 4" key="1">
    <citation type="submission" date="2015-04" db="EMBL/GenBank/DDBJ databases">
        <authorList>
            <person name="Syromyatnikov M.Y."/>
            <person name="Popov V.N."/>
        </authorList>
    </citation>
    <scope>NUCLEOTIDE SEQUENCE [LARGE SCALE GENOMIC DNA]</scope>
</reference>
<evidence type="ECO:0000256" key="1">
    <source>
        <dbReference type="SAM" id="Phobius"/>
    </source>
</evidence>
<keyword evidence="1" id="KW-0472">Membrane</keyword>
<dbReference type="OrthoDB" id="118951at2759"/>
<feature type="transmembrane region" description="Helical" evidence="1">
    <location>
        <begin position="453"/>
        <end position="470"/>
    </location>
</feature>
<feature type="non-terminal residue" evidence="3">
    <location>
        <position position="1"/>
    </location>
</feature>
<feature type="transmembrane region" description="Helical" evidence="1">
    <location>
        <begin position="237"/>
        <end position="254"/>
    </location>
</feature>
<feature type="transmembrane region" description="Helical" evidence="1">
    <location>
        <begin position="274"/>
        <end position="298"/>
    </location>
</feature>
<feature type="transmembrane region" description="Helical" evidence="1">
    <location>
        <begin position="319"/>
        <end position="337"/>
    </location>
</feature>
<organism evidence="3 4">
    <name type="scientific">Clunio marinus</name>
    <dbReference type="NCBI Taxonomy" id="568069"/>
    <lineage>
        <taxon>Eukaryota</taxon>
        <taxon>Metazoa</taxon>
        <taxon>Ecdysozoa</taxon>
        <taxon>Arthropoda</taxon>
        <taxon>Hexapoda</taxon>
        <taxon>Insecta</taxon>
        <taxon>Pterygota</taxon>
        <taxon>Neoptera</taxon>
        <taxon>Endopterygota</taxon>
        <taxon>Diptera</taxon>
        <taxon>Nematocera</taxon>
        <taxon>Chironomoidea</taxon>
        <taxon>Chironomidae</taxon>
        <taxon>Clunio</taxon>
    </lineage>
</organism>
<keyword evidence="1" id="KW-0812">Transmembrane</keyword>
<dbReference type="PANTHER" id="PTHR11161">
    <property type="entry name" value="O-ACYLTRANSFERASE"/>
    <property type="match status" value="1"/>
</dbReference>